<organism evidence="16 17">
    <name type="scientific">Penicillium arizonense</name>
    <dbReference type="NCBI Taxonomy" id="1835702"/>
    <lineage>
        <taxon>Eukaryota</taxon>
        <taxon>Fungi</taxon>
        <taxon>Dikarya</taxon>
        <taxon>Ascomycota</taxon>
        <taxon>Pezizomycotina</taxon>
        <taxon>Eurotiomycetes</taxon>
        <taxon>Eurotiomycetidae</taxon>
        <taxon>Eurotiales</taxon>
        <taxon>Aspergillaceae</taxon>
        <taxon>Penicillium</taxon>
    </lineage>
</organism>
<evidence type="ECO:0000313" key="17">
    <source>
        <dbReference type="Proteomes" id="UP000177622"/>
    </source>
</evidence>
<sequence>MFPSDTLLFYGDRSEQKDLIDLIPTEQPGMEFHQHEKCDSISHGLTHPLHISQTRDHGHLCQQMSCSIPGSSHCGWRPVVCWFRYQPIWEPSNSPLEASPGHFDVVPNLFGTCPFPAPQNTDDPWIERLGGQHIGQDTQVAEACQVFRQSPNPIRTQDPSDFGLGDSQASTPGRQFNCRLSGCKRQFKRQKTLNRHLASHSGARPHVCWVPRCQRSFSRRDNLNDHYKTHGKRGGRNRYVATLDKTSTVYNPEFCGQLTPEGWPLDHARHD</sequence>
<dbReference type="PROSITE" id="PS00028">
    <property type="entry name" value="ZINC_FINGER_C2H2_1"/>
    <property type="match status" value="2"/>
</dbReference>
<keyword evidence="2" id="KW-0479">Metal-binding</keyword>
<evidence type="ECO:0000256" key="2">
    <source>
        <dbReference type="ARBA" id="ARBA00022723"/>
    </source>
</evidence>
<evidence type="ECO:0000256" key="3">
    <source>
        <dbReference type="ARBA" id="ARBA00022737"/>
    </source>
</evidence>
<dbReference type="Proteomes" id="UP000177622">
    <property type="component" value="Unassembled WGS sequence"/>
</dbReference>
<dbReference type="GO" id="GO:0030435">
    <property type="term" value="P:sporulation resulting in formation of a cellular spore"/>
    <property type="evidence" value="ECO:0007669"/>
    <property type="project" value="UniProtKB-KW"/>
</dbReference>
<gene>
    <name evidence="16" type="ORF">PENARI_c212G02377</name>
</gene>
<dbReference type="PANTHER" id="PTHR14003">
    <property type="entry name" value="TRANSCRIPTIONAL REPRESSOR PROTEIN YY"/>
    <property type="match status" value="1"/>
</dbReference>
<dbReference type="STRING" id="1835702.A0A1F5L0G6"/>
<dbReference type="InterPro" id="IPR036236">
    <property type="entry name" value="Znf_C2H2_sf"/>
</dbReference>
<evidence type="ECO:0000256" key="12">
    <source>
        <dbReference type="ARBA" id="ARBA00023321"/>
    </source>
</evidence>
<dbReference type="GO" id="GO:0008270">
    <property type="term" value="F:zinc ion binding"/>
    <property type="evidence" value="ECO:0007669"/>
    <property type="project" value="UniProtKB-KW"/>
</dbReference>
<evidence type="ECO:0000256" key="13">
    <source>
        <dbReference type="ARBA" id="ARBA00044085"/>
    </source>
</evidence>
<evidence type="ECO:0000256" key="14">
    <source>
        <dbReference type="PROSITE-ProRule" id="PRU00042"/>
    </source>
</evidence>
<keyword evidence="17" id="KW-1185">Reference proteome</keyword>
<dbReference type="GO" id="GO:0005667">
    <property type="term" value="C:transcription regulator complex"/>
    <property type="evidence" value="ECO:0007669"/>
    <property type="project" value="TreeGrafter"/>
</dbReference>
<evidence type="ECO:0000256" key="6">
    <source>
        <dbReference type="ARBA" id="ARBA00022969"/>
    </source>
</evidence>
<keyword evidence="10" id="KW-0804">Transcription</keyword>
<dbReference type="EMBL" id="LXJU01000212">
    <property type="protein sequence ID" value="OGE46517.1"/>
    <property type="molecule type" value="Genomic_DNA"/>
</dbReference>
<keyword evidence="6" id="KW-0749">Sporulation</keyword>
<dbReference type="InterPro" id="IPR013087">
    <property type="entry name" value="Znf_C2H2_type"/>
</dbReference>
<evidence type="ECO:0000259" key="15">
    <source>
        <dbReference type="PROSITE" id="PS50157"/>
    </source>
</evidence>
<evidence type="ECO:0000256" key="5">
    <source>
        <dbReference type="ARBA" id="ARBA00022833"/>
    </source>
</evidence>
<dbReference type="GeneID" id="34582888"/>
<dbReference type="Pfam" id="PF00096">
    <property type="entry name" value="zf-C2H2"/>
    <property type="match status" value="2"/>
</dbReference>
<dbReference type="Gene3D" id="3.30.160.60">
    <property type="entry name" value="Classic Zinc Finger"/>
    <property type="match status" value="2"/>
</dbReference>
<keyword evidence="5" id="KW-0862">Zinc</keyword>
<evidence type="ECO:0000256" key="7">
    <source>
        <dbReference type="ARBA" id="ARBA00023015"/>
    </source>
</evidence>
<keyword evidence="4 14" id="KW-0863">Zinc-finger</keyword>
<protein>
    <recommendedName>
        <fullName evidence="13">C2H2 type master regulator of conidiophore development brlA</fullName>
    </recommendedName>
</protein>
<keyword evidence="12" id="KW-0183">Conidiation</keyword>
<accession>A0A1F5L0G6</accession>
<evidence type="ECO:0000313" key="16">
    <source>
        <dbReference type="EMBL" id="OGE46517.1"/>
    </source>
</evidence>
<evidence type="ECO:0000256" key="8">
    <source>
        <dbReference type="ARBA" id="ARBA00023125"/>
    </source>
</evidence>
<feature type="domain" description="C2H2-type" evidence="15">
    <location>
        <begin position="176"/>
        <end position="205"/>
    </location>
</feature>
<keyword evidence="9" id="KW-0010">Activator</keyword>
<name>A0A1F5L0G6_PENAI</name>
<dbReference type="OrthoDB" id="4248368at2759"/>
<dbReference type="GO" id="GO:0000785">
    <property type="term" value="C:chromatin"/>
    <property type="evidence" value="ECO:0007669"/>
    <property type="project" value="TreeGrafter"/>
</dbReference>
<keyword evidence="3" id="KW-0677">Repeat</keyword>
<dbReference type="PROSITE" id="PS50157">
    <property type="entry name" value="ZINC_FINGER_C2H2_2"/>
    <property type="match status" value="2"/>
</dbReference>
<keyword evidence="7" id="KW-0805">Transcription regulation</keyword>
<proteinExistence type="predicted"/>
<dbReference type="AlphaFoldDB" id="A0A1F5L0G6"/>
<dbReference type="RefSeq" id="XP_022481988.1">
    <property type="nucleotide sequence ID" value="XM_022638154.1"/>
</dbReference>
<evidence type="ECO:0000256" key="11">
    <source>
        <dbReference type="ARBA" id="ARBA00023242"/>
    </source>
</evidence>
<evidence type="ECO:0000256" key="10">
    <source>
        <dbReference type="ARBA" id="ARBA00023163"/>
    </source>
</evidence>
<evidence type="ECO:0000256" key="4">
    <source>
        <dbReference type="ARBA" id="ARBA00022771"/>
    </source>
</evidence>
<keyword evidence="8" id="KW-0238">DNA-binding</keyword>
<dbReference type="SUPFAM" id="SSF57667">
    <property type="entry name" value="beta-beta-alpha zinc fingers"/>
    <property type="match status" value="2"/>
</dbReference>
<evidence type="ECO:0000256" key="9">
    <source>
        <dbReference type="ARBA" id="ARBA00023159"/>
    </source>
</evidence>
<dbReference type="PANTHER" id="PTHR14003:SF19">
    <property type="entry name" value="YY2 TRANSCRIPTION FACTOR"/>
    <property type="match status" value="1"/>
</dbReference>
<dbReference type="GO" id="GO:0000978">
    <property type="term" value="F:RNA polymerase II cis-regulatory region sequence-specific DNA binding"/>
    <property type="evidence" value="ECO:0007669"/>
    <property type="project" value="TreeGrafter"/>
</dbReference>
<evidence type="ECO:0000256" key="1">
    <source>
        <dbReference type="ARBA" id="ARBA00004123"/>
    </source>
</evidence>
<dbReference type="GO" id="GO:0000981">
    <property type="term" value="F:DNA-binding transcription factor activity, RNA polymerase II-specific"/>
    <property type="evidence" value="ECO:0007669"/>
    <property type="project" value="TreeGrafter"/>
</dbReference>
<comment type="caution">
    <text evidence="16">The sequence shown here is derived from an EMBL/GenBank/DDBJ whole genome shotgun (WGS) entry which is preliminary data.</text>
</comment>
<reference evidence="16 17" key="1">
    <citation type="journal article" date="2016" name="Sci. Rep.">
        <title>Penicillium arizonense, a new, genome sequenced fungal species, reveals a high chemical diversity in secreted metabolites.</title>
        <authorList>
            <person name="Grijseels S."/>
            <person name="Nielsen J.C."/>
            <person name="Randelovic M."/>
            <person name="Nielsen J."/>
            <person name="Nielsen K.F."/>
            <person name="Workman M."/>
            <person name="Frisvad J.C."/>
        </authorList>
    </citation>
    <scope>NUCLEOTIDE SEQUENCE [LARGE SCALE GENOMIC DNA]</scope>
    <source>
        <strain evidence="16 17">CBS 141311</strain>
    </source>
</reference>
<comment type="subcellular location">
    <subcellularLocation>
        <location evidence="1">Nucleus</location>
    </subcellularLocation>
</comment>
<keyword evidence="11" id="KW-0539">Nucleus</keyword>
<dbReference type="GO" id="GO:0048315">
    <property type="term" value="P:conidium formation"/>
    <property type="evidence" value="ECO:0007669"/>
    <property type="project" value="UniProtKB-KW"/>
</dbReference>
<feature type="domain" description="C2H2-type" evidence="15">
    <location>
        <begin position="206"/>
        <end position="230"/>
    </location>
</feature>
<dbReference type="SMART" id="SM00355">
    <property type="entry name" value="ZnF_C2H2"/>
    <property type="match status" value="2"/>
</dbReference>
<dbReference type="GO" id="GO:0005634">
    <property type="term" value="C:nucleus"/>
    <property type="evidence" value="ECO:0007669"/>
    <property type="project" value="UniProtKB-SubCell"/>
</dbReference>